<feature type="DNA-binding region" description="OmpR/PhoB-type" evidence="5">
    <location>
        <begin position="124"/>
        <end position="218"/>
    </location>
</feature>
<evidence type="ECO:0000256" key="5">
    <source>
        <dbReference type="PROSITE-ProRule" id="PRU01091"/>
    </source>
</evidence>
<organism evidence="8 9">
    <name type="scientific">Keguizhuia sedimenti</name>
    <dbReference type="NCBI Taxonomy" id="3064264"/>
    <lineage>
        <taxon>Bacteria</taxon>
        <taxon>Pseudomonadati</taxon>
        <taxon>Pseudomonadota</taxon>
        <taxon>Betaproteobacteria</taxon>
        <taxon>Burkholderiales</taxon>
        <taxon>Oxalobacteraceae</taxon>
        <taxon>Keguizhuia</taxon>
    </lineage>
</organism>
<dbReference type="EMBL" id="JAUYVH010000005">
    <property type="protein sequence ID" value="MDQ9170765.1"/>
    <property type="molecule type" value="Genomic_DNA"/>
</dbReference>
<dbReference type="InterPro" id="IPR001789">
    <property type="entry name" value="Sig_transdc_resp-reg_receiver"/>
</dbReference>
<dbReference type="Pfam" id="PF00072">
    <property type="entry name" value="Response_reg"/>
    <property type="match status" value="1"/>
</dbReference>
<dbReference type="Gene3D" id="6.10.250.690">
    <property type="match status" value="1"/>
</dbReference>
<dbReference type="PROSITE" id="PS51755">
    <property type="entry name" value="OMPR_PHOB"/>
    <property type="match status" value="1"/>
</dbReference>
<dbReference type="Gene3D" id="3.40.50.2300">
    <property type="match status" value="1"/>
</dbReference>
<dbReference type="RefSeq" id="WP_338436702.1">
    <property type="nucleotide sequence ID" value="NZ_JAUYVH010000005.1"/>
</dbReference>
<protein>
    <submittedName>
        <fullName evidence="8">Response regulator</fullName>
    </submittedName>
</protein>
<dbReference type="CDD" id="cd00383">
    <property type="entry name" value="trans_reg_C"/>
    <property type="match status" value="1"/>
</dbReference>
<evidence type="ECO:0000313" key="9">
    <source>
        <dbReference type="Proteomes" id="UP001225596"/>
    </source>
</evidence>
<evidence type="ECO:0000256" key="4">
    <source>
        <dbReference type="PROSITE-ProRule" id="PRU00169"/>
    </source>
</evidence>
<comment type="caution">
    <text evidence="8">The sequence shown here is derived from an EMBL/GenBank/DDBJ whole genome shotgun (WGS) entry which is preliminary data.</text>
</comment>
<evidence type="ECO:0000256" key="3">
    <source>
        <dbReference type="ARBA" id="ARBA00023163"/>
    </source>
</evidence>
<evidence type="ECO:0000313" key="8">
    <source>
        <dbReference type="EMBL" id="MDQ9170765.1"/>
    </source>
</evidence>
<dbReference type="PANTHER" id="PTHR48111:SF67">
    <property type="entry name" value="TRANSCRIPTIONAL REGULATORY PROTEIN TCTD"/>
    <property type="match status" value="1"/>
</dbReference>
<keyword evidence="9" id="KW-1185">Reference proteome</keyword>
<accession>A0ABU1BP30</accession>
<dbReference type="InterPro" id="IPR011006">
    <property type="entry name" value="CheY-like_superfamily"/>
</dbReference>
<dbReference type="SMART" id="SM00862">
    <property type="entry name" value="Trans_reg_C"/>
    <property type="match status" value="1"/>
</dbReference>
<feature type="domain" description="Response regulatory" evidence="6">
    <location>
        <begin position="2"/>
        <end position="116"/>
    </location>
</feature>
<proteinExistence type="predicted"/>
<gene>
    <name evidence="8" type="ORF">Q8A64_10125</name>
</gene>
<dbReference type="SMART" id="SM00448">
    <property type="entry name" value="REC"/>
    <property type="match status" value="1"/>
</dbReference>
<dbReference type="InterPro" id="IPR001867">
    <property type="entry name" value="OmpR/PhoB-type_DNA-bd"/>
</dbReference>
<evidence type="ECO:0000259" key="6">
    <source>
        <dbReference type="PROSITE" id="PS50110"/>
    </source>
</evidence>
<name>A0ABU1BP30_9BURK</name>
<keyword evidence="4" id="KW-0597">Phosphoprotein</keyword>
<dbReference type="InterPro" id="IPR039420">
    <property type="entry name" value="WalR-like"/>
</dbReference>
<evidence type="ECO:0000256" key="1">
    <source>
        <dbReference type="ARBA" id="ARBA00023015"/>
    </source>
</evidence>
<keyword evidence="1" id="KW-0805">Transcription regulation</keyword>
<evidence type="ECO:0000259" key="7">
    <source>
        <dbReference type="PROSITE" id="PS51755"/>
    </source>
</evidence>
<dbReference type="Pfam" id="PF00486">
    <property type="entry name" value="Trans_reg_C"/>
    <property type="match status" value="1"/>
</dbReference>
<dbReference type="Proteomes" id="UP001225596">
    <property type="component" value="Unassembled WGS sequence"/>
</dbReference>
<dbReference type="InterPro" id="IPR036388">
    <property type="entry name" value="WH-like_DNA-bd_sf"/>
</dbReference>
<keyword evidence="3" id="KW-0804">Transcription</keyword>
<evidence type="ECO:0000256" key="2">
    <source>
        <dbReference type="ARBA" id="ARBA00023125"/>
    </source>
</evidence>
<dbReference type="Gene3D" id="1.10.10.10">
    <property type="entry name" value="Winged helix-like DNA-binding domain superfamily/Winged helix DNA-binding domain"/>
    <property type="match status" value="1"/>
</dbReference>
<feature type="domain" description="OmpR/PhoB-type" evidence="7">
    <location>
        <begin position="124"/>
        <end position="218"/>
    </location>
</feature>
<dbReference type="PROSITE" id="PS50110">
    <property type="entry name" value="RESPONSE_REGULATORY"/>
    <property type="match status" value="1"/>
</dbReference>
<dbReference type="CDD" id="cd17624">
    <property type="entry name" value="REC_OmpR_PmrA-like"/>
    <property type="match status" value="1"/>
</dbReference>
<keyword evidence="2 5" id="KW-0238">DNA-binding</keyword>
<dbReference type="SUPFAM" id="SSF52172">
    <property type="entry name" value="CheY-like"/>
    <property type="match status" value="1"/>
</dbReference>
<feature type="modified residue" description="4-aspartylphosphate" evidence="4">
    <location>
        <position position="51"/>
    </location>
</feature>
<sequence>MRLLLIEDDAMIGESVHTSLRRVGYAVDWVRNGELADTVLKTEHFDLVLLDLGLPGKDGIEVLRRLRVRQKTVPVIIITARDSVDDRINGLDAGADDYVVKPFDLDELAARIRSALRRGAGHADPEVEIMGVRLNPARREVTLHGEPILLSAREYAIVEALMLRPGMILSRAQLQDRMYGWGEDVESNTVEVYIHSIRRKLGSDFIQNVRGVGYFVPKPSMTA</sequence>
<dbReference type="PANTHER" id="PTHR48111">
    <property type="entry name" value="REGULATOR OF RPOS"/>
    <property type="match status" value="1"/>
</dbReference>
<reference evidence="8 9" key="1">
    <citation type="submission" date="2023-08" db="EMBL/GenBank/DDBJ databases">
        <title>Oxalobacteraceae gen .nov., isolated from river sludge outside the plant.</title>
        <authorList>
            <person name="Zhao S.Y."/>
        </authorList>
    </citation>
    <scope>NUCLEOTIDE SEQUENCE [LARGE SCALE GENOMIC DNA]</scope>
    <source>
        <strain evidence="8 9">R-40</strain>
    </source>
</reference>